<gene>
    <name evidence="2" type="ORF">SISNIDRAFT_458341</name>
</gene>
<dbReference type="OrthoDB" id="3176171at2759"/>
<name>A0A164QVJ6_9AGAM</name>
<feature type="region of interest" description="Disordered" evidence="1">
    <location>
        <begin position="1"/>
        <end position="53"/>
    </location>
</feature>
<dbReference type="AlphaFoldDB" id="A0A164QVJ6"/>
<evidence type="ECO:0000313" key="3">
    <source>
        <dbReference type="Proteomes" id="UP000076722"/>
    </source>
</evidence>
<dbReference type="STRING" id="1314777.A0A164QVJ6"/>
<reference evidence="2 3" key="1">
    <citation type="journal article" date="2016" name="Mol. Biol. Evol.">
        <title>Comparative Genomics of Early-Diverging Mushroom-Forming Fungi Provides Insights into the Origins of Lignocellulose Decay Capabilities.</title>
        <authorList>
            <person name="Nagy L.G."/>
            <person name="Riley R."/>
            <person name="Tritt A."/>
            <person name="Adam C."/>
            <person name="Daum C."/>
            <person name="Floudas D."/>
            <person name="Sun H."/>
            <person name="Yadav J.S."/>
            <person name="Pangilinan J."/>
            <person name="Larsson K.H."/>
            <person name="Matsuura K."/>
            <person name="Barry K."/>
            <person name="Labutti K."/>
            <person name="Kuo R."/>
            <person name="Ohm R.A."/>
            <person name="Bhattacharya S.S."/>
            <person name="Shirouzu T."/>
            <person name="Yoshinaga Y."/>
            <person name="Martin F.M."/>
            <person name="Grigoriev I.V."/>
            <person name="Hibbett D.S."/>
        </authorList>
    </citation>
    <scope>NUCLEOTIDE SEQUENCE [LARGE SCALE GENOMIC DNA]</scope>
    <source>
        <strain evidence="2 3">HHB9708</strain>
    </source>
</reference>
<organism evidence="2 3">
    <name type="scientific">Sistotremastrum niveocremeum HHB9708</name>
    <dbReference type="NCBI Taxonomy" id="1314777"/>
    <lineage>
        <taxon>Eukaryota</taxon>
        <taxon>Fungi</taxon>
        <taxon>Dikarya</taxon>
        <taxon>Basidiomycota</taxon>
        <taxon>Agaricomycotina</taxon>
        <taxon>Agaricomycetes</taxon>
        <taxon>Sistotremastrales</taxon>
        <taxon>Sistotremastraceae</taxon>
        <taxon>Sertulicium</taxon>
        <taxon>Sertulicium niveocremeum</taxon>
    </lineage>
</organism>
<accession>A0A164QVJ6</accession>
<dbReference type="Gene3D" id="1.10.287.1490">
    <property type="match status" value="1"/>
</dbReference>
<proteinExistence type="predicted"/>
<evidence type="ECO:0000256" key="1">
    <source>
        <dbReference type="SAM" id="MobiDB-lite"/>
    </source>
</evidence>
<evidence type="ECO:0000313" key="2">
    <source>
        <dbReference type="EMBL" id="KZS90007.1"/>
    </source>
</evidence>
<protein>
    <submittedName>
        <fullName evidence="2">Uncharacterized protein</fullName>
    </submittedName>
</protein>
<dbReference type="Proteomes" id="UP000076722">
    <property type="component" value="Unassembled WGS sequence"/>
</dbReference>
<dbReference type="EMBL" id="KV419424">
    <property type="protein sequence ID" value="KZS90007.1"/>
    <property type="molecule type" value="Genomic_DNA"/>
</dbReference>
<feature type="compositionally biased region" description="Low complexity" evidence="1">
    <location>
        <begin position="1"/>
        <end position="14"/>
    </location>
</feature>
<feature type="compositionally biased region" description="Polar residues" evidence="1">
    <location>
        <begin position="20"/>
        <end position="29"/>
    </location>
</feature>
<keyword evidence="3" id="KW-1185">Reference proteome</keyword>
<sequence>MSSRSVHGRSSSGSQDTHDSGSTPLTSAGPSLKDGSIMSDDSLLHSKIQSQGKQIEEQEAMIKTLNKQLAHCEGELQSHIDLVNTLETSLNDSERNLKKARGHANELTRDRDSLTSQLESARAELREAQREVVSTRQSIVEEKQSLEHRLTEERRAKERARAQLDTRMEELQRRKSKFACM</sequence>